<comment type="caution">
    <text evidence="2">The sequence shown here is derived from an EMBL/GenBank/DDBJ whole genome shotgun (WGS) entry which is preliminary data.</text>
</comment>
<sequence>MAPFHNNKLNMVGLFDEGDPTAPPPSQQASMSIYGSTAKFGNRVYNHGMDPFGSHAVPANSVQMGTGSNATVSPAPTYDSDYGESDQDDCRPSKKPKINKDGAPRKPRQPRPKLLKWTDDDWKNALLGIIWACGENGMQIPFDQAAQIVGENCSAGALQQAVLKLRSKQIDDGHQIPVLKMAWTRKNKNSSLSSSGANDTTQQMNPFANSVKKPTKMQGIQSLIVTLKCAYPETNRAPVVRDSRKKKSMAVVHAEHALPSSMPSKVSAQPSDGFPAYTTATTPLDGRAGDEKHLGGYSPGVFEYTNTLKMDDTDTTPLLGEPWIPEHDQGYLQEDPEGIDTLTAVDSQEWHPAVEYQTVGCVGASLPDMSNAGFAYDAFYRQGQEFLQGHPQQAPSLPPQLDFGNYLDFSMYDNDDYANNNVVNDEYAQGNLADLFKFQPSDFEYGTHYSG</sequence>
<name>A0A922NDQ1_9PLEO</name>
<proteinExistence type="predicted"/>
<dbReference type="AlphaFoldDB" id="A0A922NDQ1"/>
<feature type="region of interest" description="Disordered" evidence="1">
    <location>
        <begin position="63"/>
        <end position="115"/>
    </location>
</feature>
<evidence type="ECO:0000313" key="3">
    <source>
        <dbReference type="Proteomes" id="UP000249757"/>
    </source>
</evidence>
<feature type="compositionally biased region" description="Basic and acidic residues" evidence="1">
    <location>
        <begin position="88"/>
        <end position="104"/>
    </location>
</feature>
<keyword evidence="3" id="KW-1185">Reference proteome</keyword>
<evidence type="ECO:0000256" key="1">
    <source>
        <dbReference type="SAM" id="MobiDB-lite"/>
    </source>
</evidence>
<reference evidence="3" key="1">
    <citation type="journal article" date="2022" name="Microb. Genom.">
        <title>A global pangenome for the wheat fungal pathogen Pyrenophora tritici-repentis and prediction of effector protein structural homology.</title>
        <authorList>
            <person name="Moolhuijzen P.M."/>
            <person name="See P.T."/>
            <person name="Shi G."/>
            <person name="Powell H.R."/>
            <person name="Cockram J."/>
            <person name="Jorgensen L.N."/>
            <person name="Benslimane H."/>
            <person name="Strelkov S.E."/>
            <person name="Turner J."/>
            <person name="Liu Z."/>
            <person name="Moffat C.S."/>
        </authorList>
    </citation>
    <scope>NUCLEOTIDE SEQUENCE [LARGE SCALE GENOMIC DNA]</scope>
</reference>
<feature type="compositionally biased region" description="Polar residues" evidence="1">
    <location>
        <begin position="63"/>
        <end position="74"/>
    </location>
</feature>
<organism evidence="2 3">
    <name type="scientific">Pyrenophora tritici-repentis</name>
    <dbReference type="NCBI Taxonomy" id="45151"/>
    <lineage>
        <taxon>Eukaryota</taxon>
        <taxon>Fungi</taxon>
        <taxon>Dikarya</taxon>
        <taxon>Ascomycota</taxon>
        <taxon>Pezizomycotina</taxon>
        <taxon>Dothideomycetes</taxon>
        <taxon>Pleosporomycetidae</taxon>
        <taxon>Pleosporales</taxon>
        <taxon>Pleosporineae</taxon>
        <taxon>Pleosporaceae</taxon>
        <taxon>Pyrenophora</taxon>
    </lineage>
</organism>
<protein>
    <submittedName>
        <fullName evidence="2">Uncharacterized protein</fullName>
    </submittedName>
</protein>
<dbReference type="EMBL" id="NRDI02000009">
    <property type="protein sequence ID" value="KAI1513337.1"/>
    <property type="molecule type" value="Genomic_DNA"/>
</dbReference>
<dbReference type="Proteomes" id="UP000249757">
    <property type="component" value="Unassembled WGS sequence"/>
</dbReference>
<accession>A0A922NDQ1</accession>
<evidence type="ECO:0000313" key="2">
    <source>
        <dbReference type="EMBL" id="KAI1513337.1"/>
    </source>
</evidence>
<feature type="compositionally biased region" description="Basic residues" evidence="1">
    <location>
        <begin position="105"/>
        <end position="114"/>
    </location>
</feature>
<dbReference type="OrthoDB" id="3903267at2759"/>
<gene>
    <name evidence="2" type="ORF">Ptr86124_007239</name>
</gene>